<reference evidence="1 2" key="1">
    <citation type="submission" date="2020-07" db="EMBL/GenBank/DDBJ databases">
        <authorList>
            <person name="Partida-Martinez L."/>
            <person name="Huntemann M."/>
            <person name="Clum A."/>
            <person name="Wang J."/>
            <person name="Palaniappan K."/>
            <person name="Ritter S."/>
            <person name="Chen I.-M."/>
            <person name="Stamatis D."/>
            <person name="Reddy T."/>
            <person name="O'Malley R."/>
            <person name="Daum C."/>
            <person name="Shapiro N."/>
            <person name="Ivanova N."/>
            <person name="Kyrpides N."/>
            <person name="Woyke T."/>
        </authorList>
    </citation>
    <scope>NUCLEOTIDE SEQUENCE [LARGE SCALE GENOMIC DNA]</scope>
    <source>
        <strain evidence="1 2">AT2.17</strain>
    </source>
</reference>
<comment type="caution">
    <text evidence="1">The sequence shown here is derived from an EMBL/GenBank/DDBJ whole genome shotgun (WGS) entry which is preliminary data.</text>
</comment>
<gene>
    <name evidence="1" type="ORF">F4692_001484</name>
</gene>
<dbReference type="AlphaFoldDB" id="A0A7Y9H1S2"/>
<organism evidence="1 2">
    <name type="scientific">Nocardioides cavernae</name>
    <dbReference type="NCBI Taxonomy" id="1921566"/>
    <lineage>
        <taxon>Bacteria</taxon>
        <taxon>Bacillati</taxon>
        <taxon>Actinomycetota</taxon>
        <taxon>Actinomycetes</taxon>
        <taxon>Propionibacteriales</taxon>
        <taxon>Nocardioidaceae</taxon>
        <taxon>Nocardioides</taxon>
    </lineage>
</organism>
<evidence type="ECO:0000313" key="1">
    <source>
        <dbReference type="EMBL" id="NYE36380.1"/>
    </source>
</evidence>
<name>A0A7Y9H1S2_9ACTN</name>
<proteinExistence type="predicted"/>
<reference evidence="1 2" key="2">
    <citation type="submission" date="2020-08" db="EMBL/GenBank/DDBJ databases">
        <title>The Agave Microbiome: Exploring the role of microbial communities in plant adaptations to desert environments.</title>
        <authorList>
            <person name="Partida-Martinez L.P."/>
        </authorList>
    </citation>
    <scope>NUCLEOTIDE SEQUENCE [LARGE SCALE GENOMIC DNA]</scope>
    <source>
        <strain evidence="1 2">AT2.17</strain>
    </source>
</reference>
<keyword evidence="2" id="KW-1185">Reference proteome</keyword>
<protein>
    <submittedName>
        <fullName evidence="1">Uncharacterized protein</fullName>
    </submittedName>
</protein>
<dbReference type="EMBL" id="JACCBW010000001">
    <property type="protein sequence ID" value="NYE36380.1"/>
    <property type="molecule type" value="Genomic_DNA"/>
</dbReference>
<accession>A0A7Y9H1S2</accession>
<dbReference type="Proteomes" id="UP000549911">
    <property type="component" value="Unassembled WGS sequence"/>
</dbReference>
<sequence>MSGVGHSAVVRDEWPLSGLLHRPIAADYSVGLAHRVGGRLPPAWYS</sequence>
<evidence type="ECO:0000313" key="2">
    <source>
        <dbReference type="Proteomes" id="UP000549911"/>
    </source>
</evidence>